<name>A0A7J6RY29_PEROL</name>
<evidence type="ECO:0000256" key="1">
    <source>
        <dbReference type="SAM" id="Phobius"/>
    </source>
</evidence>
<organism evidence="2 3">
    <name type="scientific">Perkinsus olseni</name>
    <name type="common">Perkinsus atlanticus</name>
    <dbReference type="NCBI Taxonomy" id="32597"/>
    <lineage>
        <taxon>Eukaryota</taxon>
        <taxon>Sar</taxon>
        <taxon>Alveolata</taxon>
        <taxon>Perkinsozoa</taxon>
        <taxon>Perkinsea</taxon>
        <taxon>Perkinsida</taxon>
        <taxon>Perkinsidae</taxon>
        <taxon>Perkinsus</taxon>
    </lineage>
</organism>
<protein>
    <submittedName>
        <fullName evidence="2">Uncharacterized protein</fullName>
    </submittedName>
</protein>
<reference evidence="2 3" key="1">
    <citation type="submission" date="2020-04" db="EMBL/GenBank/DDBJ databases">
        <title>Perkinsus olseni comparative genomics.</title>
        <authorList>
            <person name="Bogema D.R."/>
        </authorList>
    </citation>
    <scope>NUCLEOTIDE SEQUENCE [LARGE SCALE GENOMIC DNA]</scope>
    <source>
        <strain evidence="2">ATCC PRA-205</strain>
    </source>
</reference>
<sequence length="512" mass="56259">GSARQEPVQSHVQELFVRAACHLEAETKRIGYQDGTGLTSALPSAFARADCPASAGSVASCFWEEVQAIMSAGVVQGVHGSTPSAVQHSRLGEVFATSSARLAPRLASVLRCSSDSAASGSPVRADLGFALATALGDPNPAVFRDIDAGLSLGVDRPIAATGIFPEARSKRDINVAMEVFHLKAVKQISSSVEAQPAICRGILEKEVGASRMRRLSLDEAGRNPARLFARMALVPKQDESYRLIEDHSGIGLNSKCHLSVTCSLPRGVDVRQILSDVSHESPESCSRCSAYFDTPLLPARSPRPSWRFFKYAGAFRHLFLRPEERCRTSVRLGSGVYENLALPFGASVSPFHWCRTSAAITRMASAILRCVLQHRKFGDMIFVDDGLLLLQQEFYAIGVIVFLLLWIVKFIGLELSLKESSQFVRVHPDIFASIRDILLSFVDEGWVSDGTSGIWFAFPTSSDTLGPWVKHLYDRAHLVPCHRDISLVELLAPFYTLYLVELYFFRNNISKR</sequence>
<proteinExistence type="predicted"/>
<dbReference type="Proteomes" id="UP000574390">
    <property type="component" value="Unassembled WGS sequence"/>
</dbReference>
<keyword evidence="1" id="KW-0472">Membrane</keyword>
<feature type="non-terminal residue" evidence="2">
    <location>
        <position position="512"/>
    </location>
</feature>
<feature type="non-terminal residue" evidence="2">
    <location>
        <position position="1"/>
    </location>
</feature>
<feature type="transmembrane region" description="Helical" evidence="1">
    <location>
        <begin position="394"/>
        <end position="415"/>
    </location>
</feature>
<comment type="caution">
    <text evidence="2">The sequence shown here is derived from an EMBL/GenBank/DDBJ whole genome shotgun (WGS) entry which is preliminary data.</text>
</comment>
<dbReference type="AlphaFoldDB" id="A0A7J6RY29"/>
<dbReference type="SUPFAM" id="SSF56672">
    <property type="entry name" value="DNA/RNA polymerases"/>
    <property type="match status" value="1"/>
</dbReference>
<accession>A0A7J6RY29</accession>
<evidence type="ECO:0000313" key="2">
    <source>
        <dbReference type="EMBL" id="KAF4725624.1"/>
    </source>
</evidence>
<gene>
    <name evidence="2" type="ORF">FOZ62_003652</name>
</gene>
<keyword evidence="1" id="KW-1133">Transmembrane helix</keyword>
<keyword evidence="1" id="KW-0812">Transmembrane</keyword>
<evidence type="ECO:0000313" key="3">
    <source>
        <dbReference type="Proteomes" id="UP000574390"/>
    </source>
</evidence>
<dbReference type="InterPro" id="IPR043502">
    <property type="entry name" value="DNA/RNA_pol_sf"/>
</dbReference>
<dbReference type="EMBL" id="JABANM010018741">
    <property type="protein sequence ID" value="KAF4725624.1"/>
    <property type="molecule type" value="Genomic_DNA"/>
</dbReference>